<dbReference type="EMBL" id="CACRXK020000032">
    <property type="protein sequence ID" value="CAB3977155.1"/>
    <property type="molecule type" value="Genomic_DNA"/>
</dbReference>
<proteinExistence type="predicted"/>
<protein>
    <submittedName>
        <fullName evidence="1">Uncharacterized protein</fullName>
    </submittedName>
</protein>
<name>A0A7D9H890_PARCT</name>
<reference evidence="1" key="1">
    <citation type="submission" date="2020-04" db="EMBL/GenBank/DDBJ databases">
        <authorList>
            <person name="Alioto T."/>
            <person name="Alioto T."/>
            <person name="Gomez Garrido J."/>
        </authorList>
    </citation>
    <scope>NUCLEOTIDE SEQUENCE</scope>
    <source>
        <strain evidence="1">A484AB</strain>
    </source>
</reference>
<accession>A0A7D9H890</accession>
<organism evidence="1 2">
    <name type="scientific">Paramuricea clavata</name>
    <name type="common">Red gorgonian</name>
    <name type="synonym">Violescent sea-whip</name>
    <dbReference type="NCBI Taxonomy" id="317549"/>
    <lineage>
        <taxon>Eukaryota</taxon>
        <taxon>Metazoa</taxon>
        <taxon>Cnidaria</taxon>
        <taxon>Anthozoa</taxon>
        <taxon>Octocorallia</taxon>
        <taxon>Malacalcyonacea</taxon>
        <taxon>Plexauridae</taxon>
        <taxon>Paramuricea</taxon>
    </lineage>
</organism>
<dbReference type="AlphaFoldDB" id="A0A7D9H890"/>
<sequence length="101" mass="11530">MFCALNGQHYALTCFHVGCATDENRLNAAFDKVEDVQKMRNSLTAYESYAKKLQQHYFTQGNTENDNESILFGDDGTDCTRLGGFDNYHFDNECDILSLRL</sequence>
<comment type="caution">
    <text evidence="1">The sequence shown here is derived from an EMBL/GenBank/DDBJ whole genome shotgun (WGS) entry which is preliminary data.</text>
</comment>
<dbReference type="Proteomes" id="UP001152795">
    <property type="component" value="Unassembled WGS sequence"/>
</dbReference>
<evidence type="ECO:0000313" key="2">
    <source>
        <dbReference type="Proteomes" id="UP001152795"/>
    </source>
</evidence>
<keyword evidence="2" id="KW-1185">Reference proteome</keyword>
<gene>
    <name evidence="1" type="ORF">PACLA_8A039577</name>
</gene>
<evidence type="ECO:0000313" key="1">
    <source>
        <dbReference type="EMBL" id="CAB3977155.1"/>
    </source>
</evidence>
<dbReference type="OrthoDB" id="10502122at2759"/>